<keyword evidence="3" id="KW-1185">Reference proteome</keyword>
<organism evidence="2 3">
    <name type="scientific">Colletotrichum scovillei</name>
    <dbReference type="NCBI Taxonomy" id="1209932"/>
    <lineage>
        <taxon>Eukaryota</taxon>
        <taxon>Fungi</taxon>
        <taxon>Dikarya</taxon>
        <taxon>Ascomycota</taxon>
        <taxon>Pezizomycotina</taxon>
        <taxon>Sordariomycetes</taxon>
        <taxon>Hypocreomycetidae</taxon>
        <taxon>Glomerellales</taxon>
        <taxon>Glomerellaceae</taxon>
        <taxon>Colletotrichum</taxon>
        <taxon>Colletotrichum acutatum species complex</taxon>
    </lineage>
</organism>
<name>A0A9P7RDU1_9PEZI</name>
<feature type="region of interest" description="Disordered" evidence="1">
    <location>
        <begin position="26"/>
        <end position="46"/>
    </location>
</feature>
<proteinExistence type="predicted"/>
<evidence type="ECO:0000256" key="1">
    <source>
        <dbReference type="SAM" id="MobiDB-lite"/>
    </source>
</evidence>
<evidence type="ECO:0000313" key="3">
    <source>
        <dbReference type="Proteomes" id="UP000699042"/>
    </source>
</evidence>
<sequence>MRGMPLTASNDRKNDISRCRLRGIGRSVGTTSHDASIGGREEEEKI</sequence>
<protein>
    <submittedName>
        <fullName evidence="2">Uncharacterized protein</fullName>
    </submittedName>
</protein>
<accession>A0A9P7RDU1</accession>
<evidence type="ECO:0000313" key="2">
    <source>
        <dbReference type="EMBL" id="KAG7055802.1"/>
    </source>
</evidence>
<comment type="caution">
    <text evidence="2">The sequence shown here is derived from an EMBL/GenBank/DDBJ whole genome shotgun (WGS) entry which is preliminary data.</text>
</comment>
<dbReference type="AlphaFoldDB" id="A0A9P7RDU1"/>
<dbReference type="Proteomes" id="UP000699042">
    <property type="component" value="Unassembled WGS sequence"/>
</dbReference>
<gene>
    <name evidence="2" type="ORF">JMJ77_008253</name>
</gene>
<reference evidence="2" key="1">
    <citation type="submission" date="2021-05" db="EMBL/GenBank/DDBJ databases">
        <title>Comparative genomics of three Colletotrichum scovillei strains and genetic complementation revealed genes involved fungal growth and virulence on chili pepper.</title>
        <authorList>
            <person name="Hsieh D.-K."/>
            <person name="Chuang S.-C."/>
            <person name="Chen C.-Y."/>
            <person name="Chao Y.-T."/>
            <person name="Lu M.-Y.J."/>
            <person name="Lee M.-H."/>
            <person name="Shih M.-C."/>
        </authorList>
    </citation>
    <scope>NUCLEOTIDE SEQUENCE</scope>
    <source>
        <strain evidence="2">Coll-153</strain>
    </source>
</reference>
<dbReference type="EMBL" id="JAESDN010000002">
    <property type="protein sequence ID" value="KAG7055802.1"/>
    <property type="molecule type" value="Genomic_DNA"/>
</dbReference>